<dbReference type="GO" id="GO:0008236">
    <property type="term" value="F:serine-type peptidase activity"/>
    <property type="evidence" value="ECO:0007669"/>
    <property type="project" value="InterPro"/>
</dbReference>
<gene>
    <name evidence="2" type="ORF">IAB03_00435</name>
</gene>
<dbReference type="AlphaFoldDB" id="A0A9D1M5Y5"/>
<organism evidence="2 3">
    <name type="scientific">Candidatus Gallibacteroides avistercoris</name>
    <dbReference type="NCBI Taxonomy" id="2840833"/>
    <lineage>
        <taxon>Bacteria</taxon>
        <taxon>Pseudomonadati</taxon>
        <taxon>Bacteroidota</taxon>
        <taxon>Bacteroidia</taxon>
        <taxon>Bacteroidales</taxon>
        <taxon>Bacteroidaceae</taxon>
        <taxon>Bacteroidaceae incertae sedis</taxon>
        <taxon>Candidatus Gallibacteroides</taxon>
    </lineage>
</organism>
<dbReference type="Proteomes" id="UP000824112">
    <property type="component" value="Unassembled WGS sequence"/>
</dbReference>
<evidence type="ECO:0000259" key="1">
    <source>
        <dbReference type="Pfam" id="PF03572"/>
    </source>
</evidence>
<reference evidence="2" key="2">
    <citation type="journal article" date="2021" name="PeerJ">
        <title>Extensive microbial diversity within the chicken gut microbiome revealed by metagenomics and culture.</title>
        <authorList>
            <person name="Gilroy R."/>
            <person name="Ravi A."/>
            <person name="Getino M."/>
            <person name="Pursley I."/>
            <person name="Horton D.L."/>
            <person name="Alikhan N.F."/>
            <person name="Baker D."/>
            <person name="Gharbi K."/>
            <person name="Hall N."/>
            <person name="Watson M."/>
            <person name="Adriaenssens E.M."/>
            <person name="Foster-Nyarko E."/>
            <person name="Jarju S."/>
            <person name="Secka A."/>
            <person name="Antonio M."/>
            <person name="Oren A."/>
            <person name="Chaudhuri R.R."/>
            <person name="La Ragione R."/>
            <person name="Hildebrand F."/>
            <person name="Pallen M.J."/>
        </authorList>
    </citation>
    <scope>NUCLEOTIDE SEQUENCE</scope>
    <source>
        <strain evidence="2">CHK158-818</strain>
    </source>
</reference>
<dbReference type="Pfam" id="PF03572">
    <property type="entry name" value="Peptidase_S41"/>
    <property type="match status" value="1"/>
</dbReference>
<reference evidence="2" key="1">
    <citation type="submission" date="2020-10" db="EMBL/GenBank/DDBJ databases">
        <authorList>
            <person name="Gilroy R."/>
        </authorList>
    </citation>
    <scope>NUCLEOTIDE SEQUENCE</scope>
    <source>
        <strain evidence="2">CHK158-818</strain>
    </source>
</reference>
<accession>A0A9D1M5Y5</accession>
<dbReference type="Gene3D" id="3.90.226.10">
    <property type="entry name" value="2-enoyl-CoA Hydratase, Chain A, domain 1"/>
    <property type="match status" value="1"/>
</dbReference>
<dbReference type="GO" id="GO:0006508">
    <property type="term" value="P:proteolysis"/>
    <property type="evidence" value="ECO:0007669"/>
    <property type="project" value="InterPro"/>
</dbReference>
<evidence type="ECO:0000313" key="2">
    <source>
        <dbReference type="EMBL" id="HIU54254.1"/>
    </source>
</evidence>
<protein>
    <submittedName>
        <fullName evidence="2">Peptidase S41</fullName>
    </submittedName>
</protein>
<dbReference type="EMBL" id="DVNA01000008">
    <property type="protein sequence ID" value="HIU54254.1"/>
    <property type="molecule type" value="Genomic_DNA"/>
</dbReference>
<dbReference type="InterPro" id="IPR029045">
    <property type="entry name" value="ClpP/crotonase-like_dom_sf"/>
</dbReference>
<dbReference type="SUPFAM" id="SSF52096">
    <property type="entry name" value="ClpP/crotonase"/>
    <property type="match status" value="1"/>
</dbReference>
<dbReference type="InterPro" id="IPR005151">
    <property type="entry name" value="Tail-specific_protease"/>
</dbReference>
<evidence type="ECO:0000313" key="3">
    <source>
        <dbReference type="Proteomes" id="UP000824112"/>
    </source>
</evidence>
<name>A0A9D1M5Y5_9BACT</name>
<comment type="caution">
    <text evidence="2">The sequence shown here is derived from an EMBL/GenBank/DDBJ whole genome shotgun (WGS) entry which is preliminary data.</text>
</comment>
<proteinExistence type="predicted"/>
<sequence>MKPLVFIILFCGLSFGGIRGNAQTSQAVLGDTLASDFEYLVEMLESTHPDPYTGFGGKFFFRKAAFELENRLRSTPHSMQEFYDQVSVFLSNIRDGHTWLSSPAPSGEQMQRMLPLRLKVIPDGLIVNGLPKTYRHLLGSRVLSIQGDSLQAVVTRASRLRACENLYGSYTLVCNQILHEKFLHQLFPGQKDSLCLTLLSPDNRTEQVTLPLESAEKAYADITAFVSTSMQLPKKQLEYRYIDKEKQVMYINIDMIYGRDNFEFMYNNGWGGMEQLDNYYRNLGMKMPADTLEAIRNLASFSETFAEMLTEMKDNRSATLIIDLRGNSGGWTPITLPTLYQLYGPRCITVERGKFYQLISPLLLQKQNTDLAHFNRDRKANWKMGDYTLAVEDTTASVPTIEQLCRDNIYMTSVPHLLAAQNGKPLYTPRHVFVVTDCNTFSAAFHYTFYLWKLGATVVGVPSRQAPNTFMEQTMFKLPLTGLQGSISNSLQIFLPGNDRRAKTFYPDWMPSYEDYKKYDFDSNAEILFLLEKLKKEF</sequence>
<feature type="domain" description="Tail specific protease" evidence="1">
    <location>
        <begin position="300"/>
        <end position="462"/>
    </location>
</feature>